<dbReference type="InterPro" id="IPR013424">
    <property type="entry name" value="Ice-binding_C"/>
</dbReference>
<dbReference type="KEGG" id="osu:NT6N_03400"/>
<dbReference type="EMBL" id="AP026866">
    <property type="protein sequence ID" value="BDS05300.1"/>
    <property type="molecule type" value="Genomic_DNA"/>
</dbReference>
<accession>A0AAT9FH46</accession>
<keyword evidence="1" id="KW-0732">Signal</keyword>
<sequence length="270" mass="27870">MKKHLLIIPPIMALASFANAASISISFTGITNDANIINNDESSTIGLPGAETLAGNLWNNVQVKPGGAASDATTWVSNTQGGANIDVFDSSGADAGVDITSSGAFYSNQSNVSGDGKTLTGDGALMHQGLNFNSAESITLTGLAAWAPNGYRVIGFMDLGNNDRTFGVSMSDGGLSQTFWTNSDAGTDSDPDDDGVITWLESTATSSGDAVLNANYAVWGTFTGDTLTITGTDPGPRSFLNGMQIIQVPEPSSAALVALGSLALMFRRRK</sequence>
<protein>
    <recommendedName>
        <fullName evidence="2">Ice-binding protein C-terminal domain-containing protein</fullName>
    </recommendedName>
</protein>
<dbReference type="NCBIfam" id="TIGR02595">
    <property type="entry name" value="PEP_CTERM"/>
    <property type="match status" value="1"/>
</dbReference>
<evidence type="ECO:0000259" key="2">
    <source>
        <dbReference type="Pfam" id="PF07589"/>
    </source>
</evidence>
<dbReference type="AlphaFoldDB" id="A0AAT9FH46"/>
<evidence type="ECO:0000256" key="1">
    <source>
        <dbReference type="SAM" id="SignalP"/>
    </source>
</evidence>
<reference evidence="3" key="1">
    <citation type="submission" date="2024-07" db="EMBL/GenBank/DDBJ databases">
        <title>Complete genome sequence of Verrucomicrobiaceae bacterium NT6N.</title>
        <authorList>
            <person name="Huang C."/>
            <person name="Takami H."/>
            <person name="Hamasaki K."/>
        </authorList>
    </citation>
    <scope>NUCLEOTIDE SEQUENCE</scope>
    <source>
        <strain evidence="3">NT6N</strain>
    </source>
</reference>
<feature type="domain" description="Ice-binding protein C-terminal" evidence="2">
    <location>
        <begin position="247"/>
        <end position="269"/>
    </location>
</feature>
<proteinExistence type="predicted"/>
<gene>
    <name evidence="3" type="ORF">NT6N_03400</name>
</gene>
<feature type="signal peptide" evidence="1">
    <location>
        <begin position="1"/>
        <end position="20"/>
    </location>
</feature>
<organism evidence="3">
    <name type="scientific">Oceaniferula spumae</name>
    <dbReference type="NCBI Taxonomy" id="2979115"/>
    <lineage>
        <taxon>Bacteria</taxon>
        <taxon>Pseudomonadati</taxon>
        <taxon>Verrucomicrobiota</taxon>
        <taxon>Verrucomicrobiia</taxon>
        <taxon>Verrucomicrobiales</taxon>
        <taxon>Verrucomicrobiaceae</taxon>
        <taxon>Oceaniferula</taxon>
    </lineage>
</organism>
<dbReference type="Pfam" id="PF07589">
    <property type="entry name" value="PEP-CTERM"/>
    <property type="match status" value="1"/>
</dbReference>
<name>A0AAT9FH46_9BACT</name>
<evidence type="ECO:0000313" key="3">
    <source>
        <dbReference type="EMBL" id="BDS05300.1"/>
    </source>
</evidence>
<feature type="chain" id="PRO_5043557616" description="Ice-binding protein C-terminal domain-containing protein" evidence="1">
    <location>
        <begin position="21"/>
        <end position="270"/>
    </location>
</feature>